<dbReference type="SUPFAM" id="SSF53474">
    <property type="entry name" value="alpha/beta-Hydrolases"/>
    <property type="match status" value="1"/>
</dbReference>
<dbReference type="InterPro" id="IPR050266">
    <property type="entry name" value="AB_hydrolase_sf"/>
</dbReference>
<gene>
    <name evidence="2" type="ORF">HY04_01420</name>
    <name evidence="3" type="ORF">NCTC13489_00342</name>
</gene>
<evidence type="ECO:0000259" key="1">
    <source>
        <dbReference type="Pfam" id="PF00561"/>
    </source>
</evidence>
<keyword evidence="4" id="KW-1185">Reference proteome</keyword>
<dbReference type="PRINTS" id="PR00111">
    <property type="entry name" value="ABHYDROLASE"/>
</dbReference>
<reference evidence="3 5" key="2">
    <citation type="submission" date="2018-12" db="EMBL/GenBank/DDBJ databases">
        <authorList>
            <consortium name="Pathogen Informatics"/>
        </authorList>
    </citation>
    <scope>NUCLEOTIDE SEQUENCE [LARGE SCALE GENOMIC DNA]</scope>
    <source>
        <strain evidence="3 5">NCTC13489</strain>
    </source>
</reference>
<dbReference type="Proteomes" id="UP000028349">
    <property type="component" value="Unassembled WGS sequence"/>
</dbReference>
<dbReference type="RefSeq" id="WP_034716406.1">
    <property type="nucleotide sequence ID" value="NZ_FOIX01000002.1"/>
</dbReference>
<dbReference type="PANTHER" id="PTHR43798:SF33">
    <property type="entry name" value="HYDROLASE, PUTATIVE (AFU_ORTHOLOGUE AFUA_2G14860)-RELATED"/>
    <property type="match status" value="1"/>
</dbReference>
<dbReference type="EC" id="3.3.2.10" evidence="3"/>
<dbReference type="OrthoDB" id="9773293at2"/>
<dbReference type="Gene3D" id="3.40.50.1820">
    <property type="entry name" value="alpha/beta hydrolase"/>
    <property type="match status" value="1"/>
</dbReference>
<dbReference type="GO" id="GO:0016020">
    <property type="term" value="C:membrane"/>
    <property type="evidence" value="ECO:0007669"/>
    <property type="project" value="TreeGrafter"/>
</dbReference>
<dbReference type="EMBL" id="JPEP01000001">
    <property type="protein sequence ID" value="KEY19910.1"/>
    <property type="molecule type" value="Genomic_DNA"/>
</dbReference>
<evidence type="ECO:0000313" key="2">
    <source>
        <dbReference type="EMBL" id="KEY19910.1"/>
    </source>
</evidence>
<accession>A0A448NN03</accession>
<proteinExistence type="predicted"/>
<feature type="domain" description="AB hydrolase-1" evidence="1">
    <location>
        <begin position="21"/>
        <end position="244"/>
    </location>
</feature>
<dbReference type="STRING" id="266748.HY04_01420"/>
<evidence type="ECO:0000313" key="4">
    <source>
        <dbReference type="Proteomes" id="UP000028349"/>
    </source>
</evidence>
<dbReference type="KEGG" id="cant:NCTC13489_00342"/>
<dbReference type="AlphaFoldDB" id="A0A448NN03"/>
<dbReference type="Proteomes" id="UP000270036">
    <property type="component" value="Chromosome"/>
</dbReference>
<dbReference type="EMBL" id="LR134441">
    <property type="protein sequence ID" value="VEH96125.1"/>
    <property type="molecule type" value="Genomic_DNA"/>
</dbReference>
<dbReference type="Pfam" id="PF00561">
    <property type="entry name" value="Abhydrolase_1"/>
    <property type="match status" value="1"/>
</dbReference>
<dbReference type="PANTHER" id="PTHR43798">
    <property type="entry name" value="MONOACYLGLYCEROL LIPASE"/>
    <property type="match status" value="1"/>
</dbReference>
<evidence type="ECO:0000313" key="3">
    <source>
        <dbReference type="EMBL" id="VEH96125.1"/>
    </source>
</evidence>
<organism evidence="3 5">
    <name type="scientific">Kaistella antarctica</name>
    <dbReference type="NCBI Taxonomy" id="266748"/>
    <lineage>
        <taxon>Bacteria</taxon>
        <taxon>Pseudomonadati</taxon>
        <taxon>Bacteroidota</taxon>
        <taxon>Flavobacteriia</taxon>
        <taxon>Flavobacteriales</taxon>
        <taxon>Weeksellaceae</taxon>
        <taxon>Chryseobacterium group</taxon>
        <taxon>Kaistella</taxon>
    </lineage>
</organism>
<dbReference type="GO" id="GO:0004301">
    <property type="term" value="F:epoxide hydrolase activity"/>
    <property type="evidence" value="ECO:0007669"/>
    <property type="project" value="UniProtKB-EC"/>
</dbReference>
<evidence type="ECO:0000313" key="5">
    <source>
        <dbReference type="Proteomes" id="UP000270036"/>
    </source>
</evidence>
<sequence length="257" mass="29032">MALTTINGIDLDYADVGKGEVVVLLHGLGSTKKDWDLQIPVLSQKFRVIAPDFRAHGNSERVPKQQGVEIMTEDIFQLLKFLKIKKASFVGFSMGGAVCFNMAYLHPEMVEKLVIVNSGPDFNNAKDSGIDILAERTKIIKEQGFEALAETISKGMFPEESQEKWRKEFHQRIIDNDEDAYLNTFGSLMEWGLDDKVSEIKHPTLILASDMDYTSVDYKKAYSSKMKNAKLVVIENSRHGIVLDQAEKLNQELLKFL</sequence>
<dbReference type="InterPro" id="IPR029058">
    <property type="entry name" value="AB_hydrolase_fold"/>
</dbReference>
<dbReference type="InterPro" id="IPR000073">
    <property type="entry name" value="AB_hydrolase_1"/>
</dbReference>
<keyword evidence="3" id="KW-0378">Hydrolase</keyword>
<reference evidence="2 4" key="1">
    <citation type="submission" date="2014-07" db="EMBL/GenBank/DDBJ databases">
        <authorList>
            <person name="Pisani N.G."/>
            <person name="Newman J.D."/>
        </authorList>
    </citation>
    <scope>NUCLEOTIDE SEQUENCE [LARGE SCALE GENOMIC DNA]</scope>
    <source>
        <strain evidence="2 4">LMG 24720</strain>
    </source>
</reference>
<protein>
    <submittedName>
        <fullName evidence="3">Soluble epoxide hydrolase</fullName>
        <ecNumber evidence="3">3.3.2.10</ecNumber>
    </submittedName>
</protein>
<name>A0A448NN03_9FLAO</name>